<feature type="binding site" evidence="10">
    <location>
        <begin position="195"/>
        <end position="200"/>
    </location>
    <ligand>
        <name>NAD(+)</name>
        <dbReference type="ChEBI" id="CHEBI:57540"/>
    </ligand>
</feature>
<feature type="binding site" evidence="10">
    <location>
        <begin position="80"/>
        <end position="81"/>
    </location>
    <ligand>
        <name>NAD(+)</name>
        <dbReference type="ChEBI" id="CHEBI:57540"/>
    </ligand>
</feature>
<feature type="binding site" evidence="10">
    <location>
        <position position="165"/>
    </location>
    <ligand>
        <name>NAD(+)</name>
        <dbReference type="ChEBI" id="CHEBI:57540"/>
    </ligand>
</feature>
<evidence type="ECO:0000256" key="8">
    <source>
        <dbReference type="ARBA" id="ARBA00023027"/>
    </source>
</evidence>
<comment type="function">
    <text evidence="10">Involved in the regulation of the intracellular balance of NAD and NADP, and is a key enzyme in the biosynthesis of NADP. Catalyzes specifically the phosphorylation on 2'-hydroxyl of the adenosine moiety of NAD to yield NADP.</text>
</comment>
<keyword evidence="7 10" id="KW-0521">NADP</keyword>
<dbReference type="EMBL" id="NIBS01000031">
    <property type="protein sequence ID" value="PHM23906.1"/>
    <property type="molecule type" value="Genomic_DNA"/>
</dbReference>
<dbReference type="PANTHER" id="PTHR20275:SF0">
    <property type="entry name" value="NAD KINASE"/>
    <property type="match status" value="1"/>
</dbReference>
<keyword evidence="4 10" id="KW-0547">Nucleotide-binding</keyword>
<name>A0A2D0IPW2_XENBU</name>
<comment type="catalytic activity">
    <reaction evidence="9 10">
        <text>NAD(+) + ATP = ADP + NADP(+) + H(+)</text>
        <dbReference type="Rhea" id="RHEA:18629"/>
        <dbReference type="ChEBI" id="CHEBI:15378"/>
        <dbReference type="ChEBI" id="CHEBI:30616"/>
        <dbReference type="ChEBI" id="CHEBI:57540"/>
        <dbReference type="ChEBI" id="CHEBI:58349"/>
        <dbReference type="ChEBI" id="CHEBI:456216"/>
        <dbReference type="EC" id="2.7.1.23"/>
    </reaction>
</comment>
<evidence type="ECO:0000256" key="9">
    <source>
        <dbReference type="ARBA" id="ARBA00047925"/>
    </source>
</evidence>
<sequence length="299" mass="33160">MLQEITAINNEFKCIGIVGRPRHPEALATHEILYHWLVSKGYCVIVDRQVAKDINLQGAQTGGLTEIGKMADLVIVVGGDGNMLGAARVLARYDIKVIGINRGNLGFLTDLDPDNALQQLSEVLNGEYRDEKRFLLEAQVTKKGQKPRHSTALNEVVLHPGKVAHMIDFEVYIDERFAFSQRSDGLIIATPTGSTAYSLSAGGPILTPNLDAIVLVPMFPHTLSARPLVISSGSRIRLKFTQNSSDYEVSCDSQIVLPIQDGEEVIIKRSEYNLHLIHPKDYNYFNTLSTKLGWSKKMF</sequence>
<comment type="caution">
    <text evidence="10">Lacks conserved residue(s) required for the propagation of feature annotation.</text>
</comment>
<comment type="caution">
    <text evidence="11">The sequence shown here is derived from an EMBL/GenBank/DDBJ whole genome shotgun (WGS) entry which is preliminary data.</text>
</comment>
<evidence type="ECO:0000256" key="1">
    <source>
        <dbReference type="ARBA" id="ARBA00001968"/>
    </source>
</evidence>
<protein>
    <recommendedName>
        <fullName evidence="10">NAD kinase</fullName>
        <ecNumber evidence="10">2.7.1.23</ecNumber>
    </recommendedName>
    <alternativeName>
        <fullName evidence="10">ATP-dependent NAD kinase</fullName>
    </alternativeName>
</protein>
<keyword evidence="8 10" id="KW-0520">NAD</keyword>
<dbReference type="Pfam" id="PF20143">
    <property type="entry name" value="NAD_kinase_C"/>
    <property type="match status" value="1"/>
</dbReference>
<dbReference type="InterPro" id="IPR016064">
    <property type="entry name" value="NAD/diacylglycerol_kinase_sf"/>
</dbReference>
<organism evidence="11 12">
    <name type="scientific">Xenorhabdus budapestensis</name>
    <dbReference type="NCBI Taxonomy" id="290110"/>
    <lineage>
        <taxon>Bacteria</taxon>
        <taxon>Pseudomonadati</taxon>
        <taxon>Pseudomonadota</taxon>
        <taxon>Gammaproteobacteria</taxon>
        <taxon>Enterobacterales</taxon>
        <taxon>Morganellaceae</taxon>
        <taxon>Xenorhabdus</taxon>
    </lineage>
</organism>
<dbReference type="NCBIfam" id="NF002893">
    <property type="entry name" value="PRK03378.1"/>
    <property type="match status" value="1"/>
</dbReference>
<dbReference type="InterPro" id="IPR017437">
    <property type="entry name" value="ATP-NAD_kinase_PpnK-typ_C"/>
</dbReference>
<feature type="binding site" evidence="10">
    <location>
        <position position="182"/>
    </location>
    <ligand>
        <name>NAD(+)</name>
        <dbReference type="ChEBI" id="CHEBI:57540"/>
    </ligand>
</feature>
<dbReference type="OrthoDB" id="9774737at2"/>
<keyword evidence="5 10" id="KW-0418">Kinase</keyword>
<accession>A0A2D0IPW2</accession>
<dbReference type="FunFam" id="3.40.50.10330:FF:000004">
    <property type="entry name" value="NAD kinase"/>
    <property type="match status" value="1"/>
</dbReference>
<evidence type="ECO:0000256" key="10">
    <source>
        <dbReference type="HAMAP-Rule" id="MF_00361"/>
    </source>
</evidence>
<comment type="similarity">
    <text evidence="10">Belongs to the NAD kinase family.</text>
</comment>
<dbReference type="PANTHER" id="PTHR20275">
    <property type="entry name" value="NAD KINASE"/>
    <property type="match status" value="1"/>
</dbReference>
<comment type="cofactor">
    <cofactor evidence="1 10">
        <name>a divalent metal cation</name>
        <dbReference type="ChEBI" id="CHEBI:60240"/>
    </cofactor>
</comment>
<evidence type="ECO:0000313" key="12">
    <source>
        <dbReference type="Proteomes" id="UP000225833"/>
    </source>
</evidence>
<dbReference type="Pfam" id="PF01513">
    <property type="entry name" value="NAD_kinase"/>
    <property type="match status" value="1"/>
</dbReference>
<keyword evidence="2 10" id="KW-0963">Cytoplasm</keyword>
<dbReference type="HAMAP" id="MF_00361">
    <property type="entry name" value="NAD_kinase"/>
    <property type="match status" value="1"/>
</dbReference>
<keyword evidence="3 10" id="KW-0808">Transferase</keyword>
<evidence type="ECO:0000256" key="3">
    <source>
        <dbReference type="ARBA" id="ARBA00022679"/>
    </source>
</evidence>
<dbReference type="GO" id="GO:0005524">
    <property type="term" value="F:ATP binding"/>
    <property type="evidence" value="ECO:0007669"/>
    <property type="project" value="UniProtKB-KW"/>
</dbReference>
<dbReference type="GO" id="GO:0005737">
    <property type="term" value="C:cytoplasm"/>
    <property type="evidence" value="ECO:0007669"/>
    <property type="project" value="UniProtKB-SubCell"/>
</dbReference>
<feature type="binding site" evidence="10">
    <location>
        <begin position="154"/>
        <end position="155"/>
    </location>
    <ligand>
        <name>NAD(+)</name>
        <dbReference type="ChEBI" id="CHEBI:57540"/>
    </ligand>
</feature>
<feature type="binding site" evidence="10">
    <location>
        <position position="254"/>
    </location>
    <ligand>
        <name>NAD(+)</name>
        <dbReference type="ChEBI" id="CHEBI:57540"/>
    </ligand>
</feature>
<dbReference type="EC" id="2.7.1.23" evidence="10"/>
<comment type="subcellular location">
    <subcellularLocation>
        <location evidence="10">Cytoplasm</location>
    </subcellularLocation>
</comment>
<evidence type="ECO:0000313" key="11">
    <source>
        <dbReference type="EMBL" id="PHM23906.1"/>
    </source>
</evidence>
<dbReference type="NCBIfam" id="NF002306">
    <property type="entry name" value="PRK01231.1"/>
    <property type="match status" value="1"/>
</dbReference>
<evidence type="ECO:0000256" key="2">
    <source>
        <dbReference type="ARBA" id="ARBA00022490"/>
    </source>
</evidence>
<keyword evidence="6 10" id="KW-0067">ATP-binding</keyword>
<dbReference type="Proteomes" id="UP000225833">
    <property type="component" value="Unassembled WGS sequence"/>
</dbReference>
<dbReference type="SUPFAM" id="SSF111331">
    <property type="entry name" value="NAD kinase/diacylglycerol kinase-like"/>
    <property type="match status" value="1"/>
</dbReference>
<dbReference type="Gene3D" id="2.60.200.30">
    <property type="entry name" value="Probable inorganic polyphosphate/atp-NAD kinase, domain 2"/>
    <property type="match status" value="1"/>
</dbReference>
<dbReference type="FunFam" id="2.60.200.30:FF:000001">
    <property type="entry name" value="NAD kinase"/>
    <property type="match status" value="1"/>
</dbReference>
<evidence type="ECO:0000256" key="7">
    <source>
        <dbReference type="ARBA" id="ARBA00022857"/>
    </source>
</evidence>
<dbReference type="GO" id="GO:0019674">
    <property type="term" value="P:NAD+ metabolic process"/>
    <property type="evidence" value="ECO:0007669"/>
    <property type="project" value="InterPro"/>
</dbReference>
<dbReference type="AlphaFoldDB" id="A0A2D0IPW2"/>
<dbReference type="InterPro" id="IPR017438">
    <property type="entry name" value="ATP-NAD_kinase_N"/>
</dbReference>
<dbReference type="GO" id="GO:0006741">
    <property type="term" value="P:NADP+ biosynthetic process"/>
    <property type="evidence" value="ECO:0007669"/>
    <property type="project" value="UniProtKB-UniRule"/>
</dbReference>
<dbReference type="GO" id="GO:0046872">
    <property type="term" value="F:metal ion binding"/>
    <property type="evidence" value="ECO:0007669"/>
    <property type="project" value="UniProtKB-UniRule"/>
</dbReference>
<evidence type="ECO:0000256" key="6">
    <source>
        <dbReference type="ARBA" id="ARBA00022840"/>
    </source>
</evidence>
<dbReference type="GO" id="GO:0051287">
    <property type="term" value="F:NAD binding"/>
    <property type="evidence" value="ECO:0007669"/>
    <property type="project" value="UniProtKB-ARBA"/>
</dbReference>
<gene>
    <name evidence="10" type="primary">nadK</name>
    <name evidence="11" type="ORF">Xbud_03446</name>
</gene>
<dbReference type="GO" id="GO:0003951">
    <property type="term" value="F:NAD+ kinase activity"/>
    <property type="evidence" value="ECO:0007669"/>
    <property type="project" value="UniProtKB-UniRule"/>
</dbReference>
<dbReference type="Gene3D" id="3.40.50.10330">
    <property type="entry name" value="Probable inorganic polyphosphate/atp-NAD kinase, domain 1"/>
    <property type="match status" value="1"/>
</dbReference>
<feature type="active site" description="Proton acceptor" evidence="10">
    <location>
        <position position="80"/>
    </location>
</feature>
<reference evidence="11 12" key="1">
    <citation type="journal article" date="2017" name="Nat. Microbiol.">
        <title>Natural product diversity associated with the nematode symbionts Photorhabdus and Xenorhabdus.</title>
        <authorList>
            <person name="Tobias N.J."/>
            <person name="Wolff H."/>
            <person name="Djahanschiri B."/>
            <person name="Grundmann F."/>
            <person name="Kronenwerth M."/>
            <person name="Shi Y.M."/>
            <person name="Simonyi S."/>
            <person name="Grun P."/>
            <person name="Shapiro-Ilan D."/>
            <person name="Pidot S.J."/>
            <person name="Stinear T.P."/>
            <person name="Ebersberger I."/>
            <person name="Bode H.B."/>
        </authorList>
    </citation>
    <scope>NUCLEOTIDE SEQUENCE [LARGE SCALE GENOMIC DNA]</scope>
    <source>
        <strain evidence="11 12">DSM 16342</strain>
    </source>
</reference>
<proteinExistence type="inferred from homology"/>
<evidence type="ECO:0000256" key="4">
    <source>
        <dbReference type="ARBA" id="ARBA00022741"/>
    </source>
</evidence>
<dbReference type="InterPro" id="IPR002504">
    <property type="entry name" value="NADK"/>
</dbReference>
<evidence type="ECO:0000256" key="5">
    <source>
        <dbReference type="ARBA" id="ARBA00022777"/>
    </source>
</evidence>
<feature type="binding site" evidence="10">
    <location>
        <position position="184"/>
    </location>
    <ligand>
        <name>NAD(+)</name>
        <dbReference type="ChEBI" id="CHEBI:57540"/>
    </ligand>
</feature>